<sequence>MTAAAGTLVDQFAHTQQGQDLLVTVVDDKVHAQRFVVAREVSTGRERRFGVAPGATADDVRSLLPSHATTIPSEEDVASRARARKLVTVAVSRWGRVSRAGAFDRWRRTIRADLLEEELRNGRIRARCVTWNQQAKEITADGLESQLLVPDRFHLIHVGCQECERSILNSVANPSKREWTATLQSCLGPAYSVVASHALQATHGVVFAHVSIQGYISNVATSAVATGLGVEGAKMGNKGGIGIALKIGGLDVCFVAAHLCAHQHKVKERNAEFHSISSGLAKVLAPGFLDDSIEGGDRLRQAFDAVVWSGDLNYRVDLSREDADNALAANDLHLLKARDQLDNARRQGDAFAGFVEAERAFPPTYKFDKRSDVYDTSEKRRVPSWTDRVLVASKECAAILEYESVADLRWSDHRPVAATVALAVDPAARSPAGFARKAAPEKSEVCALM</sequence>
<dbReference type="InterPro" id="IPR036691">
    <property type="entry name" value="Endo/exonu/phosph_ase_sf"/>
</dbReference>
<evidence type="ECO:0000259" key="1">
    <source>
        <dbReference type="SMART" id="SM00128"/>
    </source>
</evidence>
<dbReference type="SUPFAM" id="SSF56219">
    <property type="entry name" value="DNase I-like"/>
    <property type="match status" value="1"/>
</dbReference>
<dbReference type="Gene3D" id="3.60.10.10">
    <property type="entry name" value="Endonuclease/exonuclease/phosphatase"/>
    <property type="match status" value="1"/>
</dbReference>
<dbReference type="Proteomes" id="UP000789595">
    <property type="component" value="Unassembled WGS sequence"/>
</dbReference>
<dbReference type="PANTHER" id="PTHR11200">
    <property type="entry name" value="INOSITOL 5-PHOSPHATASE"/>
    <property type="match status" value="1"/>
</dbReference>
<dbReference type="OrthoDB" id="2248459at2759"/>
<dbReference type="AlphaFoldDB" id="A0A8J2SLN6"/>
<feature type="domain" description="Inositol polyphosphate-related phosphatase" evidence="1">
    <location>
        <begin position="122"/>
        <end position="428"/>
    </location>
</feature>
<dbReference type="Pfam" id="PF22669">
    <property type="entry name" value="Exo_endo_phos2"/>
    <property type="match status" value="1"/>
</dbReference>
<protein>
    <recommendedName>
        <fullName evidence="1">Inositol polyphosphate-related phosphatase domain-containing protein</fullName>
    </recommendedName>
</protein>
<name>A0A8J2SLN6_9STRA</name>
<dbReference type="EMBL" id="CAKKNE010000002">
    <property type="protein sequence ID" value="CAH0369437.1"/>
    <property type="molecule type" value="Genomic_DNA"/>
</dbReference>
<dbReference type="PANTHER" id="PTHR11200:SF275">
    <property type="entry name" value="LD06095P"/>
    <property type="match status" value="1"/>
</dbReference>
<dbReference type="SMART" id="SM00128">
    <property type="entry name" value="IPPc"/>
    <property type="match status" value="1"/>
</dbReference>
<organism evidence="2 3">
    <name type="scientific">Pelagomonas calceolata</name>
    <dbReference type="NCBI Taxonomy" id="35677"/>
    <lineage>
        <taxon>Eukaryota</taxon>
        <taxon>Sar</taxon>
        <taxon>Stramenopiles</taxon>
        <taxon>Ochrophyta</taxon>
        <taxon>Pelagophyceae</taxon>
        <taxon>Pelagomonadales</taxon>
        <taxon>Pelagomonadaceae</taxon>
        <taxon>Pelagomonas</taxon>
    </lineage>
</organism>
<accession>A0A8J2SLN6</accession>
<reference evidence="2" key="1">
    <citation type="submission" date="2021-11" db="EMBL/GenBank/DDBJ databases">
        <authorList>
            <consortium name="Genoscope - CEA"/>
            <person name="William W."/>
        </authorList>
    </citation>
    <scope>NUCLEOTIDE SEQUENCE</scope>
</reference>
<dbReference type="InterPro" id="IPR046985">
    <property type="entry name" value="IP5"/>
</dbReference>
<evidence type="ECO:0000313" key="3">
    <source>
        <dbReference type="Proteomes" id="UP000789595"/>
    </source>
</evidence>
<evidence type="ECO:0000313" key="2">
    <source>
        <dbReference type="EMBL" id="CAH0369437.1"/>
    </source>
</evidence>
<gene>
    <name evidence="2" type="ORF">PECAL_2P25590</name>
</gene>
<dbReference type="GO" id="GO:0046856">
    <property type="term" value="P:phosphatidylinositol dephosphorylation"/>
    <property type="evidence" value="ECO:0007669"/>
    <property type="project" value="InterPro"/>
</dbReference>
<proteinExistence type="predicted"/>
<comment type="caution">
    <text evidence="2">The sequence shown here is derived from an EMBL/GenBank/DDBJ whole genome shotgun (WGS) entry which is preliminary data.</text>
</comment>
<dbReference type="InterPro" id="IPR000300">
    <property type="entry name" value="IPPc"/>
</dbReference>
<dbReference type="GO" id="GO:0004439">
    <property type="term" value="F:phosphatidylinositol-4,5-bisphosphate 5-phosphatase activity"/>
    <property type="evidence" value="ECO:0007669"/>
    <property type="project" value="TreeGrafter"/>
</dbReference>
<keyword evidence="3" id="KW-1185">Reference proteome</keyword>